<keyword evidence="3 6" id="KW-1133">Transmembrane helix</keyword>
<gene>
    <name evidence="7" type="ORF">S01H1_12193</name>
</gene>
<feature type="coiled-coil region" evidence="5">
    <location>
        <begin position="71"/>
        <end position="98"/>
    </location>
</feature>
<sequence>MNKEGSFKGIFIVMFIALMIAFFWESISWIRNAAHAILDPTAGILLNWNLTLGMTIIIILIAVLMTVVQKYGTDQKTLREMKKEQKELQEEIKKVKEHPEKMMELQKKQFAFLPKMMKLSMRPIMYTSIPLILFFRWFMDFFSVMGDPRFFGFLSWFWFYILGSIIFSAVLRKIFKVV</sequence>
<keyword evidence="5" id="KW-0175">Coiled coil</keyword>
<feature type="transmembrane region" description="Helical" evidence="6">
    <location>
        <begin position="124"/>
        <end position="144"/>
    </location>
</feature>
<evidence type="ECO:0000256" key="6">
    <source>
        <dbReference type="SAM" id="Phobius"/>
    </source>
</evidence>
<comment type="subcellular location">
    <subcellularLocation>
        <location evidence="1">Membrane</location>
        <topology evidence="1">Multi-pass membrane protein</topology>
    </subcellularLocation>
</comment>
<feature type="transmembrane region" description="Helical" evidence="6">
    <location>
        <begin position="150"/>
        <end position="171"/>
    </location>
</feature>
<comment type="caution">
    <text evidence="7">The sequence shown here is derived from an EMBL/GenBank/DDBJ whole genome shotgun (WGS) entry which is preliminary data.</text>
</comment>
<dbReference type="EMBL" id="BARS01006240">
    <property type="protein sequence ID" value="GAF84648.1"/>
    <property type="molecule type" value="Genomic_DNA"/>
</dbReference>
<evidence type="ECO:0000256" key="2">
    <source>
        <dbReference type="ARBA" id="ARBA00022692"/>
    </source>
</evidence>
<evidence type="ECO:0000256" key="4">
    <source>
        <dbReference type="ARBA" id="ARBA00023136"/>
    </source>
</evidence>
<organism evidence="7">
    <name type="scientific">marine sediment metagenome</name>
    <dbReference type="NCBI Taxonomy" id="412755"/>
    <lineage>
        <taxon>unclassified sequences</taxon>
        <taxon>metagenomes</taxon>
        <taxon>ecological metagenomes</taxon>
    </lineage>
</organism>
<keyword evidence="2 6" id="KW-0812">Transmembrane</keyword>
<reference evidence="7" key="1">
    <citation type="journal article" date="2014" name="Front. Microbiol.">
        <title>High frequency of phylogenetically diverse reductive dehalogenase-homologous genes in deep subseafloor sedimentary metagenomes.</title>
        <authorList>
            <person name="Kawai M."/>
            <person name="Futagami T."/>
            <person name="Toyoda A."/>
            <person name="Takaki Y."/>
            <person name="Nishi S."/>
            <person name="Hori S."/>
            <person name="Arai W."/>
            <person name="Tsubouchi T."/>
            <person name="Morono Y."/>
            <person name="Uchiyama I."/>
            <person name="Ito T."/>
            <person name="Fujiyama A."/>
            <person name="Inagaki F."/>
            <person name="Takami H."/>
        </authorList>
    </citation>
    <scope>NUCLEOTIDE SEQUENCE</scope>
    <source>
        <strain evidence="7">Expedition CK06-06</strain>
    </source>
</reference>
<evidence type="ECO:0000313" key="7">
    <source>
        <dbReference type="EMBL" id="GAF84648.1"/>
    </source>
</evidence>
<name>X0STZ5_9ZZZZ</name>
<dbReference type="GO" id="GO:0016020">
    <property type="term" value="C:membrane"/>
    <property type="evidence" value="ECO:0007669"/>
    <property type="project" value="UniProtKB-SubCell"/>
</dbReference>
<keyword evidence="4 6" id="KW-0472">Membrane</keyword>
<evidence type="ECO:0000256" key="1">
    <source>
        <dbReference type="ARBA" id="ARBA00004141"/>
    </source>
</evidence>
<dbReference type="AlphaFoldDB" id="X0STZ5"/>
<feature type="transmembrane region" description="Helical" evidence="6">
    <location>
        <begin position="7"/>
        <end position="24"/>
    </location>
</feature>
<dbReference type="Pfam" id="PF01956">
    <property type="entry name" value="EMC3_TMCO1"/>
    <property type="match status" value="1"/>
</dbReference>
<dbReference type="InterPro" id="IPR002809">
    <property type="entry name" value="EMC3/TMCO1"/>
</dbReference>
<evidence type="ECO:0000256" key="5">
    <source>
        <dbReference type="SAM" id="Coils"/>
    </source>
</evidence>
<dbReference type="PANTHER" id="PTHR42198">
    <property type="entry name" value="INTEGRAL MEMBRANE PROTEIN"/>
    <property type="match status" value="1"/>
</dbReference>
<dbReference type="InterPro" id="IPR038978">
    <property type="entry name" value="MJ0935"/>
</dbReference>
<feature type="transmembrane region" description="Helical" evidence="6">
    <location>
        <begin position="44"/>
        <end position="68"/>
    </location>
</feature>
<accession>X0STZ5</accession>
<evidence type="ECO:0000256" key="3">
    <source>
        <dbReference type="ARBA" id="ARBA00022989"/>
    </source>
</evidence>
<evidence type="ECO:0008006" key="8">
    <source>
        <dbReference type="Google" id="ProtNLM"/>
    </source>
</evidence>
<dbReference type="PANTHER" id="PTHR42198:SF1">
    <property type="entry name" value="INTEGRAL MEMBRANE PROTEIN"/>
    <property type="match status" value="1"/>
</dbReference>
<dbReference type="SMART" id="SM01415">
    <property type="entry name" value="DUF106"/>
    <property type="match status" value="1"/>
</dbReference>
<proteinExistence type="predicted"/>
<protein>
    <recommendedName>
        <fullName evidence="8">DUF106 domain-containing protein</fullName>
    </recommendedName>
</protein>